<dbReference type="PROSITE" id="PS51257">
    <property type="entry name" value="PROKAR_LIPOPROTEIN"/>
    <property type="match status" value="1"/>
</dbReference>
<dbReference type="VEuPathDB" id="VectorBase:AATE014910"/>
<evidence type="ECO:0000313" key="1">
    <source>
        <dbReference type="EnsemblMetazoa" id="AATE014910-PA.1"/>
    </source>
</evidence>
<dbReference type="AlphaFoldDB" id="A0A182JBD6"/>
<name>A0A182JBD6_ANOAO</name>
<reference evidence="1" key="1">
    <citation type="submission" date="2022-08" db="UniProtKB">
        <authorList>
            <consortium name="EnsemblMetazoa"/>
        </authorList>
    </citation>
    <scope>IDENTIFICATION</scope>
    <source>
        <strain evidence="1">EBRO</strain>
    </source>
</reference>
<dbReference type="EnsemblMetazoa" id="AATE014910-RA">
    <property type="protein sequence ID" value="AATE014910-PA.1"/>
    <property type="gene ID" value="AATE014910"/>
</dbReference>
<sequence length="116" mass="13265">MRCIVLHDQRRSLLDNATAATAAAGGVGGCSRTGKVQHRRLLDAQGLWLLGQSRRRRYRWLLLLHDDRMMLVLLLLLLLLLLRLSLQEHRLLILSFASLREKPTHNDGGVRMVMYA</sequence>
<proteinExistence type="predicted"/>
<accession>A0A182JBD6</accession>
<protein>
    <submittedName>
        <fullName evidence="1">Uncharacterized protein</fullName>
    </submittedName>
</protein>
<organism evidence="1">
    <name type="scientific">Anopheles atroparvus</name>
    <name type="common">European mosquito</name>
    <dbReference type="NCBI Taxonomy" id="41427"/>
    <lineage>
        <taxon>Eukaryota</taxon>
        <taxon>Metazoa</taxon>
        <taxon>Ecdysozoa</taxon>
        <taxon>Arthropoda</taxon>
        <taxon>Hexapoda</taxon>
        <taxon>Insecta</taxon>
        <taxon>Pterygota</taxon>
        <taxon>Neoptera</taxon>
        <taxon>Endopterygota</taxon>
        <taxon>Diptera</taxon>
        <taxon>Nematocera</taxon>
        <taxon>Culicoidea</taxon>
        <taxon>Culicidae</taxon>
        <taxon>Anophelinae</taxon>
        <taxon>Anopheles</taxon>
    </lineage>
</organism>